<dbReference type="EMBL" id="RSAS01000855">
    <property type="protein sequence ID" value="RRR66441.1"/>
    <property type="molecule type" value="Genomic_DNA"/>
</dbReference>
<name>A0A426TRT7_9CHLR</name>
<comment type="caution">
    <text evidence="1">The sequence shown here is derived from an EMBL/GenBank/DDBJ whole genome shotgun (WGS) entry which is preliminary data.</text>
</comment>
<dbReference type="AlphaFoldDB" id="A0A426TRT7"/>
<dbReference type="InterPro" id="IPR026350">
    <property type="entry name" value="GxxExxY"/>
</dbReference>
<evidence type="ECO:0000313" key="2">
    <source>
        <dbReference type="Proteomes" id="UP000280307"/>
    </source>
</evidence>
<dbReference type="Pfam" id="PF13366">
    <property type="entry name" value="PDDEXK_3"/>
    <property type="match status" value="1"/>
</dbReference>
<protein>
    <submittedName>
        <fullName evidence="1">GxxExxY protein</fullName>
    </submittedName>
</protein>
<proteinExistence type="predicted"/>
<gene>
    <name evidence="1" type="ORF">EI684_20795</name>
</gene>
<organism evidence="1 2">
    <name type="scientific">Candidatus Viridilinea halotolerans</name>
    <dbReference type="NCBI Taxonomy" id="2491704"/>
    <lineage>
        <taxon>Bacteria</taxon>
        <taxon>Bacillati</taxon>
        <taxon>Chloroflexota</taxon>
        <taxon>Chloroflexia</taxon>
        <taxon>Chloroflexales</taxon>
        <taxon>Chloroflexineae</taxon>
        <taxon>Oscillochloridaceae</taxon>
        <taxon>Candidatus Viridilinea</taxon>
    </lineage>
</organism>
<reference evidence="1 2" key="1">
    <citation type="submission" date="2018-12" db="EMBL/GenBank/DDBJ databases">
        <title>Genome Sequence of Candidatus Viridilinea halotolerans isolated from saline sulfide-rich spring.</title>
        <authorList>
            <person name="Grouzdev D.S."/>
            <person name="Burganskaya E.I."/>
            <person name="Krutkina M.S."/>
            <person name="Sukhacheva M.V."/>
            <person name="Gorlenko V.M."/>
        </authorList>
    </citation>
    <scope>NUCLEOTIDE SEQUENCE [LARGE SCALE GENOMIC DNA]</scope>
    <source>
        <strain evidence="1">Chok-6</strain>
    </source>
</reference>
<accession>A0A426TRT7</accession>
<evidence type="ECO:0000313" key="1">
    <source>
        <dbReference type="EMBL" id="RRR66441.1"/>
    </source>
</evidence>
<sequence length="129" mass="14538">MNAKRDEQTYAIIGAAMAVHRELGHGFLEAVYQEALALEFAYQKVPYQREVVLPIGYKGQILAVGYRADFLCFDAVIVELKALVALTGREEAQLINYLKASKKQKGLLLNFGAKNLEYKRMILNLKENS</sequence>
<dbReference type="NCBIfam" id="TIGR04256">
    <property type="entry name" value="GxxExxY"/>
    <property type="match status" value="1"/>
</dbReference>
<dbReference type="Proteomes" id="UP000280307">
    <property type="component" value="Unassembled WGS sequence"/>
</dbReference>